<comment type="similarity">
    <text evidence="1">Belongs to the universal stress protein A family.</text>
</comment>
<evidence type="ECO:0000313" key="4">
    <source>
        <dbReference type="Proteomes" id="UP000006281"/>
    </source>
</evidence>
<keyword evidence="4" id="KW-1185">Reference proteome</keyword>
<dbReference type="PATRIC" id="fig|1179773.3.peg.5679"/>
<dbReference type="Pfam" id="PF00582">
    <property type="entry name" value="Usp"/>
    <property type="match status" value="1"/>
</dbReference>
<dbReference type="SUPFAM" id="SSF52402">
    <property type="entry name" value="Adenine nucleotide alpha hydrolases-like"/>
    <property type="match status" value="1"/>
</dbReference>
<evidence type="ECO:0000256" key="1">
    <source>
        <dbReference type="ARBA" id="ARBA00008791"/>
    </source>
</evidence>
<dbReference type="HOGENOM" id="CLU_049301_9_5_11"/>
<dbReference type="RefSeq" id="WP_015103010.1">
    <property type="nucleotide sequence ID" value="NC_019673.1"/>
</dbReference>
<protein>
    <submittedName>
        <fullName evidence="3">UspA domain protein</fullName>
    </submittedName>
</protein>
<dbReference type="CDD" id="cd23659">
    <property type="entry name" value="USP_At3g01520-like"/>
    <property type="match status" value="1"/>
</dbReference>
<feature type="domain" description="UspA" evidence="2">
    <location>
        <begin position="4"/>
        <end position="138"/>
    </location>
</feature>
<accession>K0K894</accession>
<dbReference type="InterPro" id="IPR006015">
    <property type="entry name" value="Universal_stress_UspA"/>
</dbReference>
<dbReference type="AlphaFoldDB" id="K0K894"/>
<dbReference type="PANTHER" id="PTHR31964:SF113">
    <property type="entry name" value="USPA DOMAIN-CONTAINING PROTEIN"/>
    <property type="match status" value="1"/>
</dbReference>
<reference evidence="3 4" key="1">
    <citation type="journal article" date="2012" name="BMC Genomics">
        <title>Complete genome sequence of Saccharothrix espanaensis DSM 44229T and comparison to the other completely sequenced Pseudonocardiaceae.</title>
        <authorList>
            <person name="Strobel T."/>
            <person name="Al-Dilaimi A."/>
            <person name="Blom J."/>
            <person name="Gessner A."/>
            <person name="Kalinowski J."/>
            <person name="Luzhetska M."/>
            <person name="Puhler A."/>
            <person name="Szczepanowski R."/>
            <person name="Bechthold A."/>
            <person name="Ruckert C."/>
        </authorList>
    </citation>
    <scope>NUCLEOTIDE SEQUENCE [LARGE SCALE GENOMIC DNA]</scope>
    <source>
        <strain evidence="4">ATCC 51144 / DSM 44229 / JCM 9112 / NBRC 15066 / NRRL 15764</strain>
    </source>
</reference>
<gene>
    <name evidence="3" type="ordered locus">BN6_56390</name>
</gene>
<evidence type="ECO:0000313" key="3">
    <source>
        <dbReference type="EMBL" id="CCH32898.1"/>
    </source>
</evidence>
<dbReference type="Proteomes" id="UP000006281">
    <property type="component" value="Chromosome"/>
</dbReference>
<dbReference type="InterPro" id="IPR014729">
    <property type="entry name" value="Rossmann-like_a/b/a_fold"/>
</dbReference>
<dbReference type="BioCyc" id="SESP1179773:BN6_RS27190-MONOMER"/>
<dbReference type="KEGG" id="sesp:BN6_56390"/>
<dbReference type="OrthoDB" id="5244367at2"/>
<proteinExistence type="inferred from homology"/>
<evidence type="ECO:0000259" key="2">
    <source>
        <dbReference type="Pfam" id="PF00582"/>
    </source>
</evidence>
<organism evidence="3 4">
    <name type="scientific">Saccharothrix espanaensis (strain ATCC 51144 / DSM 44229 / JCM 9112 / NBRC 15066 / NRRL 15764)</name>
    <dbReference type="NCBI Taxonomy" id="1179773"/>
    <lineage>
        <taxon>Bacteria</taxon>
        <taxon>Bacillati</taxon>
        <taxon>Actinomycetota</taxon>
        <taxon>Actinomycetes</taxon>
        <taxon>Pseudonocardiales</taxon>
        <taxon>Pseudonocardiaceae</taxon>
        <taxon>Saccharothrix</taxon>
    </lineage>
</organism>
<dbReference type="Gene3D" id="3.40.50.620">
    <property type="entry name" value="HUPs"/>
    <property type="match status" value="1"/>
</dbReference>
<dbReference type="EMBL" id="HE804045">
    <property type="protein sequence ID" value="CCH32898.1"/>
    <property type="molecule type" value="Genomic_DNA"/>
</dbReference>
<dbReference type="PANTHER" id="PTHR31964">
    <property type="entry name" value="ADENINE NUCLEOTIDE ALPHA HYDROLASES-LIKE SUPERFAMILY PROTEIN"/>
    <property type="match status" value="1"/>
</dbReference>
<dbReference type="STRING" id="1179773.BN6_56390"/>
<dbReference type="InterPro" id="IPR006016">
    <property type="entry name" value="UspA"/>
</dbReference>
<dbReference type="PRINTS" id="PR01438">
    <property type="entry name" value="UNVRSLSTRESS"/>
</dbReference>
<dbReference type="eggNOG" id="COG0589">
    <property type="taxonomic scope" value="Bacteria"/>
</dbReference>
<sequence>MNAQPIVVGVDNTPAGLRALRWAMDEATLRGCPLHVVNVWQFEPLADWTMTSEQEARSRSEAVVENALRTAATGRRDFPQIVRDCARGSAAEVLEDRARGAALLVLAAHNGSKLRRRVLGSTSAHCVLHSTAPVVVIPAEVPSSAEPAAEEARS</sequence>
<name>K0K894_SACES</name>